<dbReference type="EMBL" id="FP929126">
    <property type="protein sequence ID" value="CBX95145.1"/>
    <property type="molecule type" value="Genomic_DNA"/>
</dbReference>
<keyword evidence="2" id="KW-1185">Reference proteome</keyword>
<organism evidence="2">
    <name type="scientific">Leptosphaeria maculans (strain JN3 / isolate v23.1.3 / race Av1-4-5-6-7-8)</name>
    <name type="common">Blackleg fungus</name>
    <name type="synonym">Phoma lingam</name>
    <dbReference type="NCBI Taxonomy" id="985895"/>
    <lineage>
        <taxon>Eukaryota</taxon>
        <taxon>Fungi</taxon>
        <taxon>Dikarya</taxon>
        <taxon>Ascomycota</taxon>
        <taxon>Pezizomycotina</taxon>
        <taxon>Dothideomycetes</taxon>
        <taxon>Pleosporomycetidae</taxon>
        <taxon>Pleosporales</taxon>
        <taxon>Pleosporineae</taxon>
        <taxon>Leptosphaeriaceae</taxon>
        <taxon>Plenodomus</taxon>
        <taxon>Plenodomus lingam/Leptosphaeria maculans species complex</taxon>
    </lineage>
</organism>
<sequence>MGQVQTAQVAHSNTSYTAYLSLLIARLSNIHNGVHNDNAAKISPSSPYSTLKPLPGSPLCLKKVLQHIPIPPTPSSRTTCSYLELPPDYKLLAVQNWSHYTILVFDIFHVAYDASTAHHTVDIPVLLVDSSKRRVARIPSADELQNYINGQVAKLHNYNGWDAKPPYYNDKTGAVPKYFSPCDRSLL</sequence>
<proteinExistence type="predicted"/>
<dbReference type="AlphaFoldDB" id="E4ZUR6"/>
<dbReference type="eggNOG" id="ENOG502SUXP">
    <property type="taxonomic scope" value="Eukaryota"/>
</dbReference>
<dbReference type="Proteomes" id="UP000002668">
    <property type="component" value="Genome"/>
</dbReference>
<dbReference type="HOGENOM" id="CLU_1447934_0_0_1"/>
<name>E4ZUR6_LEPMJ</name>
<dbReference type="STRING" id="985895.E4ZUR6"/>
<dbReference type="OrthoDB" id="4358740at2759"/>
<dbReference type="VEuPathDB" id="FungiDB:LEMA_P115600.1"/>
<gene>
    <name evidence="1" type="ORF">LEMA_P115600.1</name>
</gene>
<evidence type="ECO:0000313" key="1">
    <source>
        <dbReference type="EMBL" id="CBX95145.1"/>
    </source>
</evidence>
<evidence type="ECO:0000313" key="2">
    <source>
        <dbReference type="Proteomes" id="UP000002668"/>
    </source>
</evidence>
<protein>
    <submittedName>
        <fullName evidence="1">Predicted protein</fullName>
    </submittedName>
</protein>
<accession>E4ZUR6</accession>
<dbReference type="InParanoid" id="E4ZUR6"/>
<reference evidence="2" key="1">
    <citation type="journal article" date="2011" name="Nat. Commun.">
        <title>Effector diversification within compartments of the Leptosphaeria maculans genome affected by Repeat-Induced Point mutations.</title>
        <authorList>
            <person name="Rouxel T."/>
            <person name="Grandaubert J."/>
            <person name="Hane J.K."/>
            <person name="Hoede C."/>
            <person name="van de Wouw A.P."/>
            <person name="Couloux A."/>
            <person name="Dominguez V."/>
            <person name="Anthouard V."/>
            <person name="Bally P."/>
            <person name="Bourras S."/>
            <person name="Cozijnsen A.J."/>
            <person name="Ciuffetti L.M."/>
            <person name="Degrave A."/>
            <person name="Dilmaghani A."/>
            <person name="Duret L."/>
            <person name="Fudal I."/>
            <person name="Goodwin S.B."/>
            <person name="Gout L."/>
            <person name="Glaser N."/>
            <person name="Linglin J."/>
            <person name="Kema G.H.J."/>
            <person name="Lapalu N."/>
            <person name="Lawrence C.B."/>
            <person name="May K."/>
            <person name="Meyer M."/>
            <person name="Ollivier B."/>
            <person name="Poulain J."/>
            <person name="Schoch C.L."/>
            <person name="Simon A."/>
            <person name="Spatafora J.W."/>
            <person name="Stachowiak A."/>
            <person name="Turgeon B.G."/>
            <person name="Tyler B.M."/>
            <person name="Vincent D."/>
            <person name="Weissenbach J."/>
            <person name="Amselem J."/>
            <person name="Quesneville H."/>
            <person name="Oliver R.P."/>
            <person name="Wincker P."/>
            <person name="Balesdent M.-H."/>
            <person name="Howlett B.J."/>
        </authorList>
    </citation>
    <scope>NUCLEOTIDE SEQUENCE [LARGE SCALE GENOMIC DNA]</scope>
    <source>
        <strain evidence="2">JN3 / isolate v23.1.3 / race Av1-4-5-6-7-8</strain>
    </source>
</reference>